<dbReference type="NCBIfam" id="TIGR00074">
    <property type="entry name" value="hypC_hupF"/>
    <property type="match status" value="1"/>
</dbReference>
<dbReference type="InterPro" id="IPR006638">
    <property type="entry name" value="Elp3/MiaA/NifB-like_rSAM"/>
</dbReference>
<dbReference type="AlphaFoldDB" id="A0A7V5Y0A4"/>
<dbReference type="Pfam" id="PF06968">
    <property type="entry name" value="BATS"/>
    <property type="match status" value="1"/>
</dbReference>
<keyword evidence="3" id="KW-0004">4Fe-4S</keyword>
<dbReference type="PANTHER" id="PTHR43726">
    <property type="entry name" value="3-METHYLORNITHINE SYNTHASE"/>
    <property type="match status" value="1"/>
</dbReference>
<evidence type="ECO:0000256" key="6">
    <source>
        <dbReference type="ARBA" id="ARBA00023004"/>
    </source>
</evidence>
<evidence type="ECO:0000256" key="1">
    <source>
        <dbReference type="ARBA" id="ARBA00001966"/>
    </source>
</evidence>
<dbReference type="SFLD" id="SFLDG01060">
    <property type="entry name" value="BATS_domain_containing"/>
    <property type="match status" value="1"/>
</dbReference>
<comment type="cofactor">
    <cofactor evidence="8">
        <name>[2Fe-2S] cluster</name>
        <dbReference type="ChEBI" id="CHEBI:190135"/>
    </cofactor>
</comment>
<dbReference type="SUPFAM" id="SSF159127">
    <property type="entry name" value="HupF/HypC-like"/>
    <property type="match status" value="1"/>
</dbReference>
<sequence length="394" mass="45637">MCYAIPGKVVEINNNICKIEYFGIVKKVRNDFFDLKIGDYVYAQGGFVIQKIPEEEARETLKVWEEFFDKLREVDLKLTYESKELYKIANKIRQEYHDNSCCVHGIIEFSNYCRNNCLYCGLRRDNKKIRRYRMEEEEIINLATYAVKKLNFKALVLQSGEDLFYDKERLAYIVKRIMEESPCLLILSIGEREIAIYEQLYELGARGVLLRFETSNKKIYEKMRPGHKLEERINLIKEVKKIGYLIMTGFLIGLPGEEERDILENLRLTYELGAEMFSFGPFIPHPDTPLKDCQPPAEELVLDTIAKARILYPQSKILVTTAFQTLNKKDGLKKGLLAGANSLMINLTPKEYATLYEIYPHRDGVGEDINKKIKEIITLLQEIGRAPADIGLSL</sequence>
<dbReference type="Pfam" id="PF04055">
    <property type="entry name" value="Radical_SAM"/>
    <property type="match status" value="1"/>
</dbReference>
<dbReference type="GO" id="GO:0046872">
    <property type="term" value="F:metal ion binding"/>
    <property type="evidence" value="ECO:0007669"/>
    <property type="project" value="UniProtKB-KW"/>
</dbReference>
<keyword evidence="5" id="KW-0479">Metal-binding</keyword>
<evidence type="ECO:0000256" key="2">
    <source>
        <dbReference type="ARBA" id="ARBA00006018"/>
    </source>
</evidence>
<protein>
    <submittedName>
        <fullName evidence="10">[FeFe] hydrogenase H-cluster radical SAM maturase HydE</fullName>
    </submittedName>
</protein>
<keyword evidence="4" id="KW-0949">S-adenosyl-L-methionine</keyword>
<dbReference type="CDD" id="cd01335">
    <property type="entry name" value="Radical_SAM"/>
    <property type="match status" value="1"/>
</dbReference>
<dbReference type="Gene3D" id="2.30.30.140">
    <property type="match status" value="1"/>
</dbReference>
<proteinExistence type="inferred from homology"/>
<dbReference type="InterPro" id="IPR013785">
    <property type="entry name" value="Aldolase_TIM"/>
</dbReference>
<dbReference type="SMART" id="SM00729">
    <property type="entry name" value="Elp3"/>
    <property type="match status" value="1"/>
</dbReference>
<dbReference type="GO" id="GO:0042364">
    <property type="term" value="P:water-soluble vitamin biosynthetic process"/>
    <property type="evidence" value="ECO:0007669"/>
    <property type="project" value="UniProtKB-ARBA"/>
</dbReference>
<name>A0A7V5Y0A4_UNCW3</name>
<dbReference type="InterPro" id="IPR001109">
    <property type="entry name" value="Hydrogenase_HupF/HypC"/>
</dbReference>
<dbReference type="SFLD" id="SFLDG01280">
    <property type="entry name" value="HydE/PylB-like"/>
    <property type="match status" value="1"/>
</dbReference>
<evidence type="ECO:0000256" key="8">
    <source>
        <dbReference type="ARBA" id="ARBA00034078"/>
    </source>
</evidence>
<dbReference type="PANTHER" id="PTHR43726:SF1">
    <property type="entry name" value="BIOTIN SYNTHASE"/>
    <property type="match status" value="1"/>
</dbReference>
<organism evidence="10">
    <name type="scientific">candidate division WOR-3 bacterium</name>
    <dbReference type="NCBI Taxonomy" id="2052148"/>
    <lineage>
        <taxon>Bacteria</taxon>
        <taxon>Bacteria division WOR-3</taxon>
    </lineage>
</organism>
<dbReference type="Gene3D" id="3.20.20.70">
    <property type="entry name" value="Aldolase class I"/>
    <property type="match status" value="1"/>
</dbReference>
<evidence type="ECO:0000256" key="4">
    <source>
        <dbReference type="ARBA" id="ARBA00022691"/>
    </source>
</evidence>
<dbReference type="SFLD" id="SFLDG01082">
    <property type="entry name" value="B12-binding_domain_containing"/>
    <property type="match status" value="1"/>
</dbReference>
<dbReference type="SMART" id="SM00876">
    <property type="entry name" value="BATS"/>
    <property type="match status" value="1"/>
</dbReference>
<evidence type="ECO:0000256" key="3">
    <source>
        <dbReference type="ARBA" id="ARBA00022485"/>
    </source>
</evidence>
<keyword evidence="6" id="KW-0408">Iron</keyword>
<gene>
    <name evidence="10" type="primary">hydE</name>
    <name evidence="10" type="ORF">ENV79_04575</name>
</gene>
<dbReference type="SUPFAM" id="SSF102114">
    <property type="entry name" value="Radical SAM enzymes"/>
    <property type="match status" value="1"/>
</dbReference>
<dbReference type="SFLD" id="SFLDS00029">
    <property type="entry name" value="Radical_SAM"/>
    <property type="match status" value="1"/>
</dbReference>
<dbReference type="InterPro" id="IPR010722">
    <property type="entry name" value="BATS_dom"/>
</dbReference>
<evidence type="ECO:0000259" key="9">
    <source>
        <dbReference type="PROSITE" id="PS51918"/>
    </source>
</evidence>
<evidence type="ECO:0000256" key="7">
    <source>
        <dbReference type="ARBA" id="ARBA00023014"/>
    </source>
</evidence>
<dbReference type="InterPro" id="IPR058240">
    <property type="entry name" value="rSAM_sf"/>
</dbReference>
<dbReference type="Pfam" id="PF01455">
    <property type="entry name" value="HupF_HypC"/>
    <property type="match status" value="1"/>
</dbReference>
<dbReference type="EMBL" id="DTHS01000028">
    <property type="protein sequence ID" value="HHR48902.1"/>
    <property type="molecule type" value="Genomic_DNA"/>
</dbReference>
<dbReference type="GO" id="GO:0044272">
    <property type="term" value="P:sulfur compound biosynthetic process"/>
    <property type="evidence" value="ECO:0007669"/>
    <property type="project" value="UniProtKB-ARBA"/>
</dbReference>
<dbReference type="GO" id="GO:0016740">
    <property type="term" value="F:transferase activity"/>
    <property type="evidence" value="ECO:0007669"/>
    <property type="project" value="TreeGrafter"/>
</dbReference>
<dbReference type="InterPro" id="IPR007197">
    <property type="entry name" value="rSAM"/>
</dbReference>
<keyword evidence="7" id="KW-0411">Iron-sulfur</keyword>
<dbReference type="PROSITE" id="PS51918">
    <property type="entry name" value="RADICAL_SAM"/>
    <property type="match status" value="1"/>
</dbReference>
<accession>A0A7V5Y0A4</accession>
<comment type="caution">
    <text evidence="10">The sequence shown here is derived from an EMBL/GenBank/DDBJ whole genome shotgun (WGS) entry which is preliminary data.</text>
</comment>
<comment type="cofactor">
    <cofactor evidence="1">
        <name>[4Fe-4S] cluster</name>
        <dbReference type="ChEBI" id="CHEBI:49883"/>
    </cofactor>
</comment>
<comment type="similarity">
    <text evidence="2">Belongs to the HupF/HypC family.</text>
</comment>
<evidence type="ECO:0000313" key="10">
    <source>
        <dbReference type="EMBL" id="HHR48902.1"/>
    </source>
</evidence>
<feature type="domain" description="Radical SAM core" evidence="9">
    <location>
        <begin position="99"/>
        <end position="324"/>
    </location>
</feature>
<evidence type="ECO:0000256" key="5">
    <source>
        <dbReference type="ARBA" id="ARBA00022723"/>
    </source>
</evidence>
<dbReference type="InterPro" id="IPR034422">
    <property type="entry name" value="HydE/PylB-like"/>
</dbReference>
<reference evidence="10" key="1">
    <citation type="journal article" date="2020" name="mSystems">
        <title>Genome- and Community-Level Interaction Insights into Carbon Utilization and Element Cycling Functions of Hydrothermarchaeota in Hydrothermal Sediment.</title>
        <authorList>
            <person name="Zhou Z."/>
            <person name="Liu Y."/>
            <person name="Xu W."/>
            <person name="Pan J."/>
            <person name="Luo Z.H."/>
            <person name="Li M."/>
        </authorList>
    </citation>
    <scope>NUCLEOTIDE SEQUENCE [LARGE SCALE GENOMIC DNA]</scope>
    <source>
        <strain evidence="10">SpSt-791</strain>
    </source>
</reference>
<dbReference type="GO" id="GO:0051539">
    <property type="term" value="F:4 iron, 4 sulfur cluster binding"/>
    <property type="evidence" value="ECO:0007669"/>
    <property type="project" value="UniProtKB-KW"/>
</dbReference>